<evidence type="ECO:0000313" key="1">
    <source>
        <dbReference type="EMBL" id="GLR30267.1"/>
    </source>
</evidence>
<dbReference type="Proteomes" id="UP001156645">
    <property type="component" value="Unassembled WGS sequence"/>
</dbReference>
<gene>
    <name evidence="1" type="ORF">GCM10007915_25060</name>
</gene>
<dbReference type="GeneID" id="300924929"/>
<sequence length="101" mass="11491">MTSIDGVTRADDDLCKKSNKENLDKTLNIMGEAFLLQATNNNGQIKNLLAESEKNSYKEKTRLQNIQGNLLLKNIDQLNEVLEQIKSDSLKLNKKINHTYL</sequence>
<comment type="caution">
    <text evidence="1">The sequence shown here is derived from an EMBL/GenBank/DDBJ whole genome shotgun (WGS) entry which is preliminary data.</text>
</comment>
<proteinExistence type="predicted"/>
<accession>A0ABQ5Z1X2</accession>
<dbReference type="EMBL" id="BSOK01000061">
    <property type="protein sequence ID" value="GLR30267.1"/>
    <property type="molecule type" value="Genomic_DNA"/>
</dbReference>
<dbReference type="RefSeq" id="WP_093067664.1">
    <property type="nucleotide sequence ID" value="NZ_BSOK01000061.1"/>
</dbReference>
<evidence type="ECO:0000313" key="2">
    <source>
        <dbReference type="Proteomes" id="UP001156645"/>
    </source>
</evidence>
<protein>
    <submittedName>
        <fullName evidence="1">Uncharacterized protein</fullName>
    </submittedName>
</protein>
<reference evidence="2" key="1">
    <citation type="journal article" date="2019" name="Int. J. Syst. Evol. Microbiol.">
        <title>The Global Catalogue of Microorganisms (GCM) 10K type strain sequencing project: providing services to taxonomists for standard genome sequencing and annotation.</title>
        <authorList>
            <consortium name="The Broad Institute Genomics Platform"/>
            <consortium name="The Broad Institute Genome Sequencing Center for Infectious Disease"/>
            <person name="Wu L."/>
            <person name="Ma J."/>
        </authorList>
    </citation>
    <scope>NUCLEOTIDE SEQUENCE [LARGE SCALE GENOMIC DNA]</scope>
    <source>
        <strain evidence="2">NBRC 103191</strain>
    </source>
</reference>
<name>A0ABQ5Z1X2_9GAMM</name>
<organism evidence="1 2">
    <name type="scientific">Psychrobacter pacificensis</name>
    <dbReference type="NCBI Taxonomy" id="112002"/>
    <lineage>
        <taxon>Bacteria</taxon>
        <taxon>Pseudomonadati</taxon>
        <taxon>Pseudomonadota</taxon>
        <taxon>Gammaproteobacteria</taxon>
        <taxon>Moraxellales</taxon>
        <taxon>Moraxellaceae</taxon>
        <taxon>Psychrobacter</taxon>
    </lineage>
</organism>
<keyword evidence="2" id="KW-1185">Reference proteome</keyword>